<comment type="caution">
    <text evidence="2">The sequence shown here is derived from an EMBL/GenBank/DDBJ whole genome shotgun (WGS) entry which is preliminary data.</text>
</comment>
<name>A0ABD3DRX8_9LAMI</name>
<dbReference type="EMBL" id="JAVIJP010000013">
    <property type="protein sequence ID" value="KAL3644847.1"/>
    <property type="molecule type" value="Genomic_DNA"/>
</dbReference>
<organism evidence="2 3">
    <name type="scientific">Castilleja foliolosa</name>
    <dbReference type="NCBI Taxonomy" id="1961234"/>
    <lineage>
        <taxon>Eukaryota</taxon>
        <taxon>Viridiplantae</taxon>
        <taxon>Streptophyta</taxon>
        <taxon>Embryophyta</taxon>
        <taxon>Tracheophyta</taxon>
        <taxon>Spermatophyta</taxon>
        <taxon>Magnoliopsida</taxon>
        <taxon>eudicotyledons</taxon>
        <taxon>Gunneridae</taxon>
        <taxon>Pentapetalae</taxon>
        <taxon>asterids</taxon>
        <taxon>lamiids</taxon>
        <taxon>Lamiales</taxon>
        <taxon>Orobanchaceae</taxon>
        <taxon>Pedicularideae</taxon>
        <taxon>Castillejinae</taxon>
        <taxon>Castilleja</taxon>
    </lineage>
</organism>
<feature type="region of interest" description="Disordered" evidence="1">
    <location>
        <begin position="230"/>
        <end position="261"/>
    </location>
</feature>
<evidence type="ECO:0000313" key="3">
    <source>
        <dbReference type="Proteomes" id="UP001632038"/>
    </source>
</evidence>
<dbReference type="PANTHER" id="PTHR35095:SF1">
    <property type="entry name" value="OS05G0143300 PROTEIN"/>
    <property type="match status" value="1"/>
</dbReference>
<accession>A0ABD3DRX8</accession>
<reference evidence="3" key="1">
    <citation type="journal article" date="2024" name="IScience">
        <title>Strigolactones Initiate the Formation of Haustorium-like Structures in Castilleja.</title>
        <authorList>
            <person name="Buerger M."/>
            <person name="Peterson D."/>
            <person name="Chory J."/>
        </authorList>
    </citation>
    <scope>NUCLEOTIDE SEQUENCE [LARGE SCALE GENOMIC DNA]</scope>
</reference>
<dbReference type="Proteomes" id="UP001632038">
    <property type="component" value="Unassembled WGS sequence"/>
</dbReference>
<evidence type="ECO:0000256" key="1">
    <source>
        <dbReference type="SAM" id="MobiDB-lite"/>
    </source>
</evidence>
<dbReference type="PANTHER" id="PTHR35095">
    <property type="entry name" value="OS05G0143300 PROTEIN"/>
    <property type="match status" value="1"/>
</dbReference>
<protein>
    <submittedName>
        <fullName evidence="2">Uncharacterized protein</fullName>
    </submittedName>
</protein>
<sequence length="410" mass="45483">MVELCLMASHGCPLGFHSEHVSNRLSEEFHHFLHGSNQELVNQLAFNLSLQQKEELRSNSGLLDSHHFARTIDSTSKRPMLVDFQDSNSDSVLLSFGIAERCAIHEQILKLLSSKPIEEHRRLLDLSMLYDLVEPQSPIPDLPQQPFKSSSAWCFNNDAQPLQNLIHPIQELYLNQPFLGPLPCSCNGSEMNDVISVISDLYMSKNTNKSSTQTMLVPYFERRRRGRANIGASKLGATETASPKSHDKTKTSQKKKTKARFSKERDIYNNSSLHACESLLSMIVGRKQQEGKTVVLSLKKSGPQLPHLLTQVSASIAGAGLAVVLSILCRVVCSSVPFCGSRALSTGLGLGLVWLSWAVNKLRDTIITIGKNNGRAGEKEEEMMENLDRSLKDIYFRVAAVMAVVVLKVA</sequence>
<keyword evidence="3" id="KW-1185">Reference proteome</keyword>
<proteinExistence type="predicted"/>
<dbReference type="AlphaFoldDB" id="A0ABD3DRX8"/>
<gene>
    <name evidence="2" type="ORF">CASFOL_010027</name>
</gene>
<feature type="compositionally biased region" description="Basic residues" evidence="1">
    <location>
        <begin position="251"/>
        <end position="260"/>
    </location>
</feature>
<evidence type="ECO:0000313" key="2">
    <source>
        <dbReference type="EMBL" id="KAL3644847.1"/>
    </source>
</evidence>